<dbReference type="GO" id="GO:0004059">
    <property type="term" value="F:aralkylamine N-acetyltransferase activity"/>
    <property type="evidence" value="ECO:0007669"/>
    <property type="project" value="UniProtKB-EC"/>
</dbReference>
<evidence type="ECO:0000313" key="14">
    <source>
        <dbReference type="Proteomes" id="UP000494206"/>
    </source>
</evidence>
<evidence type="ECO:0000256" key="12">
    <source>
        <dbReference type="ARBA" id="ARBA00052491"/>
    </source>
</evidence>
<comment type="caution">
    <text evidence="13">The sequence shown here is derived from an EMBL/GenBank/DDBJ whole genome shotgun (WGS) entry which is preliminary data.</text>
</comment>
<evidence type="ECO:0000256" key="4">
    <source>
        <dbReference type="ARBA" id="ARBA00039114"/>
    </source>
</evidence>
<proteinExistence type="inferred from homology"/>
<organism evidence="13 14">
    <name type="scientific">Caenorhabditis bovis</name>
    <dbReference type="NCBI Taxonomy" id="2654633"/>
    <lineage>
        <taxon>Eukaryota</taxon>
        <taxon>Metazoa</taxon>
        <taxon>Ecdysozoa</taxon>
        <taxon>Nematoda</taxon>
        <taxon>Chromadorea</taxon>
        <taxon>Rhabditida</taxon>
        <taxon>Rhabditina</taxon>
        <taxon>Rhabditomorpha</taxon>
        <taxon>Rhabditoidea</taxon>
        <taxon>Rhabditidae</taxon>
        <taxon>Peloderinae</taxon>
        <taxon>Caenorhabditis</taxon>
    </lineage>
</organism>
<dbReference type="OrthoDB" id="41532at2759"/>
<comment type="catalytic activity">
    <reaction evidence="10">
        <text>serotonin + hexadecanoyl-CoA = N-hexadecanoyl-serotonin + CoA + H(+)</text>
        <dbReference type="Rhea" id="RHEA:51384"/>
        <dbReference type="ChEBI" id="CHEBI:15378"/>
        <dbReference type="ChEBI" id="CHEBI:57287"/>
        <dbReference type="ChEBI" id="CHEBI:57379"/>
        <dbReference type="ChEBI" id="CHEBI:134059"/>
        <dbReference type="ChEBI" id="CHEBI:350546"/>
    </reaction>
    <physiologicalReaction direction="left-to-right" evidence="10">
        <dbReference type="Rhea" id="RHEA:51385"/>
    </physiologicalReaction>
</comment>
<keyword evidence="14" id="KW-1185">Reference proteome</keyword>
<dbReference type="EMBL" id="CADEPM010000008">
    <property type="protein sequence ID" value="CAB3409194.1"/>
    <property type="molecule type" value="Genomic_DNA"/>
</dbReference>
<comment type="catalytic activity">
    <reaction evidence="12">
        <text>serotonin + acetyl-CoA = N-acetylserotonin + CoA + H(+)</text>
        <dbReference type="Rhea" id="RHEA:25217"/>
        <dbReference type="ChEBI" id="CHEBI:15378"/>
        <dbReference type="ChEBI" id="CHEBI:17697"/>
        <dbReference type="ChEBI" id="CHEBI:57287"/>
        <dbReference type="ChEBI" id="CHEBI:57288"/>
        <dbReference type="ChEBI" id="CHEBI:350546"/>
        <dbReference type="EC" id="2.3.1.87"/>
    </reaction>
    <physiologicalReaction direction="left-to-right" evidence="12">
        <dbReference type="Rhea" id="RHEA:25218"/>
    </physiologicalReaction>
</comment>
<dbReference type="PANTHER" id="PTHR20905">
    <property type="entry name" value="N-ACETYLTRANSFERASE-RELATED"/>
    <property type="match status" value="1"/>
</dbReference>
<accession>A0A8S1FAH5</accession>
<evidence type="ECO:0000256" key="11">
    <source>
        <dbReference type="ARBA" id="ARBA00052335"/>
    </source>
</evidence>
<evidence type="ECO:0000256" key="3">
    <source>
        <dbReference type="ARBA" id="ARBA00038182"/>
    </source>
</evidence>
<evidence type="ECO:0000256" key="5">
    <source>
        <dbReference type="ARBA" id="ARBA00050189"/>
    </source>
</evidence>
<gene>
    <name evidence="13" type="ORF">CBOVIS_LOCUS10878</name>
</gene>
<comment type="catalytic activity">
    <reaction evidence="11">
        <text>dopamine + hexadecanoyl-CoA = N-hexadecanoyl-dopamine + CoA + H(+)</text>
        <dbReference type="Rhea" id="RHEA:51376"/>
        <dbReference type="ChEBI" id="CHEBI:15378"/>
        <dbReference type="ChEBI" id="CHEBI:57287"/>
        <dbReference type="ChEBI" id="CHEBI:57379"/>
        <dbReference type="ChEBI" id="CHEBI:59905"/>
        <dbReference type="ChEBI" id="CHEBI:134058"/>
    </reaction>
    <physiologicalReaction direction="left-to-right" evidence="11">
        <dbReference type="Rhea" id="RHEA:51377"/>
    </physiologicalReaction>
</comment>
<protein>
    <recommendedName>
        <fullName evidence="4">aralkylamine N-acetyltransferase</fullName>
        <ecNumber evidence="4">2.3.1.87</ecNumber>
    </recommendedName>
</protein>
<reference evidence="13 14" key="1">
    <citation type="submission" date="2020-04" db="EMBL/GenBank/DDBJ databases">
        <authorList>
            <person name="Laetsch R D."/>
            <person name="Stevens L."/>
            <person name="Kumar S."/>
            <person name="Blaxter L. M."/>
        </authorList>
    </citation>
    <scope>NUCLEOTIDE SEQUENCE [LARGE SCALE GENOMIC DNA]</scope>
</reference>
<evidence type="ECO:0000256" key="10">
    <source>
        <dbReference type="ARBA" id="ARBA00052178"/>
    </source>
</evidence>
<comment type="catalytic activity">
    <reaction evidence="8">
        <text>dopamine + acetyl-CoA = N-acetyldopamine + CoA + H(+)</text>
        <dbReference type="Rhea" id="RHEA:51388"/>
        <dbReference type="ChEBI" id="CHEBI:15378"/>
        <dbReference type="ChEBI" id="CHEBI:57287"/>
        <dbReference type="ChEBI" id="CHEBI:57288"/>
        <dbReference type="ChEBI" id="CHEBI:59905"/>
        <dbReference type="ChEBI" id="CHEBI:125678"/>
    </reaction>
    <physiologicalReaction direction="left-to-right" evidence="8">
        <dbReference type="Rhea" id="RHEA:51389"/>
    </physiologicalReaction>
</comment>
<evidence type="ECO:0000256" key="7">
    <source>
        <dbReference type="ARBA" id="ARBA00051284"/>
    </source>
</evidence>
<sequence>MATWKYGLQTLTRQHRQEALEFLMNNFRKDEPLSRAASITCSEIETCFNSVLDRCLLHPLSVVARCKETNKLVGCMLNSVWRKEDALKEAQKKAAEEDFKFSSERLPVRTLGEILNELHDSFWSLKPEHDVVLHFEIASVNQNFRRQGMASQFLKWTEDIDRLKSVNASGILAEATSLANQTLLSRKGYETLATTMLNMKCDTNGEQILKCDDGTDRVLLMFKEFKY</sequence>
<comment type="catalytic activity">
    <reaction evidence="9">
        <text>serotonin + (9Z)-octadecenoyl-CoA = N-(9Z-octadecenoyl)-serotonin + CoA + H(+)</text>
        <dbReference type="Rhea" id="RHEA:51392"/>
        <dbReference type="ChEBI" id="CHEBI:15378"/>
        <dbReference type="ChEBI" id="CHEBI:57287"/>
        <dbReference type="ChEBI" id="CHEBI:57387"/>
        <dbReference type="ChEBI" id="CHEBI:134064"/>
        <dbReference type="ChEBI" id="CHEBI:350546"/>
    </reaction>
    <physiologicalReaction direction="left-to-right" evidence="9">
        <dbReference type="Rhea" id="RHEA:51393"/>
    </physiologicalReaction>
</comment>
<dbReference type="SUPFAM" id="SSF55729">
    <property type="entry name" value="Acyl-CoA N-acyltransferases (Nat)"/>
    <property type="match status" value="1"/>
</dbReference>
<evidence type="ECO:0000256" key="2">
    <source>
        <dbReference type="ARBA" id="ARBA00037926"/>
    </source>
</evidence>
<dbReference type="Proteomes" id="UP000494206">
    <property type="component" value="Unassembled WGS sequence"/>
</dbReference>
<name>A0A8S1FAH5_9PELO</name>
<dbReference type="EC" id="2.3.1.87" evidence="4"/>
<keyword evidence="1" id="KW-0808">Transferase</keyword>
<evidence type="ECO:0000256" key="8">
    <source>
        <dbReference type="ARBA" id="ARBA00051711"/>
    </source>
</evidence>
<comment type="catalytic activity">
    <reaction evidence="7">
        <text>serotonin + (5Z,8Z,11Z,14Z)-eicosatetraenoyl-CoA = N-[(5Z,8Z,11Z,14Z)-eicosatetraenoyl]-serotonin + CoA + H(+)</text>
        <dbReference type="Rhea" id="RHEA:51396"/>
        <dbReference type="ChEBI" id="CHEBI:15378"/>
        <dbReference type="ChEBI" id="CHEBI:57287"/>
        <dbReference type="ChEBI" id="CHEBI:57368"/>
        <dbReference type="ChEBI" id="CHEBI:132255"/>
        <dbReference type="ChEBI" id="CHEBI:350546"/>
    </reaction>
    <physiologicalReaction direction="left-to-right" evidence="7">
        <dbReference type="Rhea" id="RHEA:51397"/>
    </physiologicalReaction>
</comment>
<dbReference type="FunFam" id="3.40.630.30:FF:000046">
    <property type="entry name" value="Dopamine N-acetyltransferase"/>
    <property type="match status" value="1"/>
</dbReference>
<evidence type="ECO:0000256" key="9">
    <source>
        <dbReference type="ARBA" id="ARBA00051823"/>
    </source>
</evidence>
<comment type="catalytic activity">
    <reaction evidence="6">
        <text>serotonin + octadecanoyl-CoA = N-octadecanoyl-serotonin + CoA + H(+)</text>
        <dbReference type="Rhea" id="RHEA:51400"/>
        <dbReference type="ChEBI" id="CHEBI:15378"/>
        <dbReference type="ChEBI" id="CHEBI:57287"/>
        <dbReference type="ChEBI" id="CHEBI:57394"/>
        <dbReference type="ChEBI" id="CHEBI:134065"/>
        <dbReference type="ChEBI" id="CHEBI:350546"/>
    </reaction>
    <physiologicalReaction direction="left-to-right" evidence="6">
        <dbReference type="Rhea" id="RHEA:51401"/>
    </physiologicalReaction>
</comment>
<evidence type="ECO:0000256" key="1">
    <source>
        <dbReference type="ARBA" id="ARBA00022679"/>
    </source>
</evidence>
<evidence type="ECO:0000256" key="6">
    <source>
        <dbReference type="ARBA" id="ARBA00050849"/>
    </source>
</evidence>
<dbReference type="AlphaFoldDB" id="A0A8S1FAH5"/>
<comment type="pathway">
    <text evidence="2">Aromatic compound metabolism; melatonin biosynthesis; melatonin from serotonin: step 1/2.</text>
</comment>
<comment type="catalytic activity">
    <reaction evidence="5">
        <text>dopamine + (9Z)-octadecenoyl-CoA = N-(9Z-octadecanoyl)-dopamine + CoA + H(+)</text>
        <dbReference type="Rhea" id="RHEA:51380"/>
        <dbReference type="ChEBI" id="CHEBI:15378"/>
        <dbReference type="ChEBI" id="CHEBI:31883"/>
        <dbReference type="ChEBI" id="CHEBI:57287"/>
        <dbReference type="ChEBI" id="CHEBI:57387"/>
        <dbReference type="ChEBI" id="CHEBI:59905"/>
    </reaction>
    <physiologicalReaction direction="left-to-right" evidence="5">
        <dbReference type="Rhea" id="RHEA:51381"/>
    </physiologicalReaction>
</comment>
<evidence type="ECO:0000313" key="13">
    <source>
        <dbReference type="EMBL" id="CAB3409194.1"/>
    </source>
</evidence>
<dbReference type="Gene3D" id="3.40.630.30">
    <property type="match status" value="1"/>
</dbReference>
<dbReference type="PANTHER" id="PTHR20905:SF9">
    <property type="entry name" value="N-ACETYLTRANSFERASE DOMAIN-CONTAINING PROTEIN"/>
    <property type="match status" value="1"/>
</dbReference>
<comment type="similarity">
    <text evidence="3">Belongs to the acetyltransferase family. AANAT subfamily.</text>
</comment>
<dbReference type="InterPro" id="IPR016181">
    <property type="entry name" value="Acyl_CoA_acyltransferase"/>
</dbReference>